<dbReference type="InterPro" id="IPR036890">
    <property type="entry name" value="HATPase_C_sf"/>
</dbReference>
<keyword evidence="6" id="KW-1185">Reference proteome</keyword>
<reference evidence="5 6" key="1">
    <citation type="submission" date="2020-07" db="EMBL/GenBank/DDBJ databases">
        <title>Sequencing the genomes of 1000 actinobacteria strains.</title>
        <authorList>
            <person name="Klenk H.-P."/>
        </authorList>
    </citation>
    <scope>NUCLEOTIDE SEQUENCE [LARGE SCALE GENOMIC DNA]</scope>
    <source>
        <strain evidence="5 6">DSM 40398</strain>
    </source>
</reference>
<dbReference type="GO" id="GO:0000155">
    <property type="term" value="F:phosphorelay sensor kinase activity"/>
    <property type="evidence" value="ECO:0007669"/>
    <property type="project" value="InterPro"/>
</dbReference>
<comment type="caution">
    <text evidence="5">The sequence shown here is derived from an EMBL/GenBank/DDBJ whole genome shotgun (WGS) entry which is preliminary data.</text>
</comment>
<dbReference type="Gene3D" id="1.20.5.1930">
    <property type="match status" value="1"/>
</dbReference>
<dbReference type="EMBL" id="JACCBA010000001">
    <property type="protein sequence ID" value="NYD44708.1"/>
    <property type="molecule type" value="Genomic_DNA"/>
</dbReference>
<dbReference type="SUPFAM" id="SSF55781">
    <property type="entry name" value="GAF domain-like"/>
    <property type="match status" value="1"/>
</dbReference>
<evidence type="ECO:0000259" key="4">
    <source>
        <dbReference type="SMART" id="SM00065"/>
    </source>
</evidence>
<dbReference type="RefSeq" id="WP_179842256.1">
    <property type="nucleotide sequence ID" value="NZ_JACCBA010000001.1"/>
</dbReference>
<name>A0A7Y9JDP2_9ACTN</name>
<dbReference type="InterPro" id="IPR050482">
    <property type="entry name" value="Sensor_HK_TwoCompSys"/>
</dbReference>
<keyword evidence="2 5" id="KW-0418">Kinase</keyword>
<dbReference type="Pfam" id="PF07730">
    <property type="entry name" value="HisKA_3"/>
    <property type="match status" value="1"/>
</dbReference>
<dbReference type="PANTHER" id="PTHR24421">
    <property type="entry name" value="NITRATE/NITRITE SENSOR PROTEIN NARX-RELATED"/>
    <property type="match status" value="1"/>
</dbReference>
<dbReference type="SMART" id="SM00065">
    <property type="entry name" value="GAF"/>
    <property type="match status" value="1"/>
</dbReference>
<dbReference type="GO" id="GO:0046983">
    <property type="term" value="F:protein dimerization activity"/>
    <property type="evidence" value="ECO:0007669"/>
    <property type="project" value="InterPro"/>
</dbReference>
<evidence type="ECO:0000313" key="5">
    <source>
        <dbReference type="EMBL" id="NYD44708.1"/>
    </source>
</evidence>
<dbReference type="InterPro" id="IPR003018">
    <property type="entry name" value="GAF"/>
</dbReference>
<evidence type="ECO:0000313" key="6">
    <source>
        <dbReference type="Proteomes" id="UP000529783"/>
    </source>
</evidence>
<feature type="domain" description="GAF" evidence="4">
    <location>
        <begin position="27"/>
        <end position="173"/>
    </location>
</feature>
<keyword evidence="1" id="KW-0808">Transferase</keyword>
<dbReference type="InterPro" id="IPR011712">
    <property type="entry name" value="Sig_transdc_His_kin_sub3_dim/P"/>
</dbReference>
<sequence length="370" mass="40017">MTGESVPSRHVLDALLDIRTVFDPRSALTLTLREVVQAEGRQTAVSWVALPDPAGGLVIEHVLGQRTPELESLDIRQGQGLTGHVFAHASIHWVEEYAEAASITHEFDHIIEAERVRRMIAAPLSIEEEVLGVLTVGRRDTGPFADRTIAHIEQLAERTSLALGIARRSRDNAAAAALVERRRISEEIHDGVSALLFSISSRTEKVHRRAADQDLARELETLQHEVAEVSGMVQDLIHGWHASATTDLRAEIQGTVDDFRRRTGIDAIAVFLGGLPALDTARVEAVVRFVAVTLANVERHSTATRASVTAAVLPDQLTVAVSNDGPAPPRVRPGIGLTSAETRIARLGGSVSIVDDDAADGFTIRARIPL</sequence>
<accession>A0A7Y9JDP2</accession>
<evidence type="ECO:0000256" key="2">
    <source>
        <dbReference type="ARBA" id="ARBA00022777"/>
    </source>
</evidence>
<gene>
    <name evidence="5" type="ORF">BJY14_000691</name>
</gene>
<dbReference type="GO" id="GO:0016020">
    <property type="term" value="C:membrane"/>
    <property type="evidence" value="ECO:0007669"/>
    <property type="project" value="InterPro"/>
</dbReference>
<dbReference type="Proteomes" id="UP000529783">
    <property type="component" value="Unassembled WGS sequence"/>
</dbReference>
<dbReference type="Gene3D" id="3.30.565.10">
    <property type="entry name" value="Histidine kinase-like ATPase, C-terminal domain"/>
    <property type="match status" value="1"/>
</dbReference>
<dbReference type="Gene3D" id="3.30.450.40">
    <property type="match status" value="1"/>
</dbReference>
<dbReference type="AlphaFoldDB" id="A0A7Y9JDP2"/>
<protein>
    <submittedName>
        <fullName evidence="5">Signal transduction histidine kinase</fullName>
    </submittedName>
</protein>
<keyword evidence="3" id="KW-0902">Two-component regulatory system</keyword>
<dbReference type="InterPro" id="IPR029016">
    <property type="entry name" value="GAF-like_dom_sf"/>
</dbReference>
<organism evidence="5 6">
    <name type="scientific">Actinomadura luteofluorescens</name>
    <dbReference type="NCBI Taxonomy" id="46163"/>
    <lineage>
        <taxon>Bacteria</taxon>
        <taxon>Bacillati</taxon>
        <taxon>Actinomycetota</taxon>
        <taxon>Actinomycetes</taxon>
        <taxon>Streptosporangiales</taxon>
        <taxon>Thermomonosporaceae</taxon>
        <taxon>Actinomadura</taxon>
    </lineage>
</organism>
<dbReference type="SUPFAM" id="SSF55874">
    <property type="entry name" value="ATPase domain of HSP90 chaperone/DNA topoisomerase II/histidine kinase"/>
    <property type="match status" value="1"/>
</dbReference>
<dbReference type="Pfam" id="PF13185">
    <property type="entry name" value="GAF_2"/>
    <property type="match status" value="1"/>
</dbReference>
<evidence type="ECO:0000256" key="3">
    <source>
        <dbReference type="ARBA" id="ARBA00023012"/>
    </source>
</evidence>
<proteinExistence type="predicted"/>
<evidence type="ECO:0000256" key="1">
    <source>
        <dbReference type="ARBA" id="ARBA00022679"/>
    </source>
</evidence>
<dbReference type="PANTHER" id="PTHR24421:SF58">
    <property type="entry name" value="SIGNAL TRANSDUCTION HISTIDINE-PROTEIN KINASE_PHOSPHATASE UHPB"/>
    <property type="match status" value="1"/>
</dbReference>